<keyword evidence="2" id="KW-0521">NADP</keyword>
<dbReference type="Pfam" id="PF13561">
    <property type="entry name" value="adh_short_C2"/>
    <property type="match status" value="1"/>
</dbReference>
<dbReference type="SUPFAM" id="SSF51735">
    <property type="entry name" value="NAD(P)-binding Rossmann-fold domains"/>
    <property type="match status" value="1"/>
</dbReference>
<dbReference type="InterPro" id="IPR036291">
    <property type="entry name" value="NAD(P)-bd_dom_sf"/>
</dbReference>
<accession>A0A6J6F0H0</accession>
<dbReference type="GO" id="GO:0016491">
    <property type="term" value="F:oxidoreductase activity"/>
    <property type="evidence" value="ECO:0007669"/>
    <property type="project" value="UniProtKB-KW"/>
</dbReference>
<dbReference type="FunFam" id="3.40.50.720:FF:000084">
    <property type="entry name" value="Short-chain dehydrogenase reductase"/>
    <property type="match status" value="1"/>
</dbReference>
<evidence type="ECO:0000313" key="4">
    <source>
        <dbReference type="EMBL" id="CAB4581059.1"/>
    </source>
</evidence>
<dbReference type="PRINTS" id="PR00080">
    <property type="entry name" value="SDRFAMILY"/>
</dbReference>
<name>A0A6J6F0H0_9ZZZZ</name>
<keyword evidence="3" id="KW-0560">Oxidoreductase</keyword>
<dbReference type="InterPro" id="IPR002347">
    <property type="entry name" value="SDR_fam"/>
</dbReference>
<evidence type="ECO:0000256" key="2">
    <source>
        <dbReference type="ARBA" id="ARBA00022857"/>
    </source>
</evidence>
<reference evidence="4" key="1">
    <citation type="submission" date="2020-05" db="EMBL/GenBank/DDBJ databases">
        <authorList>
            <person name="Chiriac C."/>
            <person name="Salcher M."/>
            <person name="Ghai R."/>
            <person name="Kavagutti S V."/>
        </authorList>
    </citation>
    <scope>NUCLEOTIDE SEQUENCE</scope>
</reference>
<dbReference type="Gene3D" id="3.40.50.720">
    <property type="entry name" value="NAD(P)-binding Rossmann-like Domain"/>
    <property type="match status" value="1"/>
</dbReference>
<dbReference type="PANTHER" id="PTHR43618">
    <property type="entry name" value="7-ALPHA-HYDROXYSTEROID DEHYDROGENASE"/>
    <property type="match status" value="1"/>
</dbReference>
<comment type="similarity">
    <text evidence="1">Belongs to the short-chain dehydrogenases/reductases (SDR) family.</text>
</comment>
<proteinExistence type="inferred from homology"/>
<evidence type="ECO:0000256" key="1">
    <source>
        <dbReference type="ARBA" id="ARBA00006484"/>
    </source>
</evidence>
<dbReference type="PANTHER" id="PTHR43618:SF8">
    <property type="entry name" value="7ALPHA-HYDROXYSTEROID DEHYDROGENASE"/>
    <property type="match status" value="1"/>
</dbReference>
<evidence type="ECO:0000256" key="3">
    <source>
        <dbReference type="ARBA" id="ARBA00023002"/>
    </source>
</evidence>
<dbReference type="AlphaFoldDB" id="A0A6J6F0H0"/>
<dbReference type="InterPro" id="IPR052178">
    <property type="entry name" value="Sec_Metab_Biosynth_SDR"/>
</dbReference>
<protein>
    <submittedName>
        <fullName evidence="4">Unannotated protein</fullName>
    </submittedName>
</protein>
<dbReference type="PRINTS" id="PR00081">
    <property type="entry name" value="GDHRDH"/>
</dbReference>
<gene>
    <name evidence="4" type="ORF">UFOPK1684_01410</name>
</gene>
<dbReference type="EMBL" id="CAEZTM010000096">
    <property type="protein sequence ID" value="CAB4581059.1"/>
    <property type="molecule type" value="Genomic_DNA"/>
</dbReference>
<sequence>MVSELFSLEGKKIAITGAAGHLGSALAAVVADAGADLYLVDQDGTGLDAVVARLGARAKGSVEVFVADLEDEASRKAFVEALESTTSRLDGLVHNAAFVGTSELEGWAVGFKDQSLETWRRALEVNVTAPFHLTQLMLPLLEAASAPSVVTIGSVHGIVGPDWRLYEGLEMANPAAYAASKAALIQLTTWLATTLAPAIRCNSVSPGGLSRSQPSTFVTRYEERTPMGRMGSENDIVGAVVYLLSDASSYVTGQNIVVDGGYSSW</sequence>
<organism evidence="4">
    <name type="scientific">freshwater metagenome</name>
    <dbReference type="NCBI Taxonomy" id="449393"/>
    <lineage>
        <taxon>unclassified sequences</taxon>
        <taxon>metagenomes</taxon>
        <taxon>ecological metagenomes</taxon>
    </lineage>
</organism>